<accession>A0A1I2K6N8</accession>
<keyword evidence="5 10" id="KW-0812">Transmembrane</keyword>
<name>A0A1I2K6N8_9CLOT</name>
<dbReference type="AlphaFoldDB" id="A0A1I2K6N8"/>
<feature type="transmembrane region" description="Helical" evidence="10">
    <location>
        <begin position="44"/>
        <end position="63"/>
    </location>
</feature>
<keyword evidence="2 10" id="KW-0597">Phosphoprotein</keyword>
<evidence type="ECO:0000256" key="8">
    <source>
        <dbReference type="ARBA" id="ARBA00022989"/>
    </source>
</evidence>
<comment type="cofactor">
    <cofactor evidence="10">
        <name>FMN</name>
        <dbReference type="ChEBI" id="CHEBI:58210"/>
    </cofactor>
</comment>
<feature type="transmembrane region" description="Helical" evidence="10">
    <location>
        <begin position="117"/>
        <end position="135"/>
    </location>
</feature>
<dbReference type="eggNOG" id="COG4658">
    <property type="taxonomic scope" value="Bacteria"/>
</dbReference>
<evidence type="ECO:0000256" key="2">
    <source>
        <dbReference type="ARBA" id="ARBA00022553"/>
    </source>
</evidence>
<comment type="subcellular location">
    <subcellularLocation>
        <location evidence="10">Cell membrane</location>
        <topology evidence="10">Multi-pass membrane protein</topology>
    </subcellularLocation>
</comment>
<dbReference type="PANTHER" id="PTHR30578:SF0">
    <property type="entry name" value="ION-TRANSLOCATING OXIDOREDUCTASE COMPLEX SUBUNIT D"/>
    <property type="match status" value="1"/>
</dbReference>
<keyword evidence="7 10" id="KW-0249">Electron transport</keyword>
<feature type="modified residue" description="FMN phosphoryl threonine" evidence="10">
    <location>
        <position position="173"/>
    </location>
</feature>
<keyword evidence="8 10" id="KW-1133">Transmembrane helix</keyword>
<reference evidence="12 13" key="1">
    <citation type="submission" date="2016-10" db="EMBL/GenBank/DDBJ databases">
        <authorList>
            <person name="de Groot N.N."/>
        </authorList>
    </citation>
    <scope>NUCLEOTIDE SEQUENCE [LARGE SCALE GENOMIC DNA]</scope>
    <source>
        <strain evidence="12 13">NLAE-zl-G419</strain>
    </source>
</reference>
<keyword evidence="9 10" id="KW-0472">Membrane</keyword>
<keyword evidence="6 10" id="KW-1278">Translocase</keyword>
<evidence type="ECO:0000256" key="11">
    <source>
        <dbReference type="SAM" id="MobiDB-lite"/>
    </source>
</evidence>
<comment type="function">
    <text evidence="10">Part of a membrane-bound complex that couples electron transfer with translocation of ions across the membrane.</text>
</comment>
<evidence type="ECO:0000256" key="9">
    <source>
        <dbReference type="ARBA" id="ARBA00023136"/>
    </source>
</evidence>
<feature type="transmembrane region" description="Helical" evidence="10">
    <location>
        <begin position="251"/>
        <end position="268"/>
    </location>
</feature>
<dbReference type="GO" id="GO:0005886">
    <property type="term" value="C:plasma membrane"/>
    <property type="evidence" value="ECO:0007669"/>
    <property type="project" value="UniProtKB-SubCell"/>
</dbReference>
<feature type="transmembrane region" description="Helical" evidence="10">
    <location>
        <begin position="280"/>
        <end position="298"/>
    </location>
</feature>
<keyword evidence="10" id="KW-1003">Cell membrane</keyword>
<evidence type="ECO:0000256" key="10">
    <source>
        <dbReference type="HAMAP-Rule" id="MF_00462"/>
    </source>
</evidence>
<evidence type="ECO:0000256" key="1">
    <source>
        <dbReference type="ARBA" id="ARBA00022448"/>
    </source>
</evidence>
<evidence type="ECO:0000256" key="7">
    <source>
        <dbReference type="ARBA" id="ARBA00022982"/>
    </source>
</evidence>
<keyword evidence="13" id="KW-1185">Reference proteome</keyword>
<keyword evidence="4 10" id="KW-0288">FMN</keyword>
<evidence type="ECO:0000256" key="4">
    <source>
        <dbReference type="ARBA" id="ARBA00022643"/>
    </source>
</evidence>
<gene>
    <name evidence="10" type="primary">rnfD</name>
    <name evidence="12" type="ORF">SAMN04487885_10438</name>
</gene>
<protein>
    <recommendedName>
        <fullName evidence="10">Ion-translocating oxidoreductase complex subunit D</fullName>
        <ecNumber evidence="10">7.-.-.-</ecNumber>
    </recommendedName>
    <alternativeName>
        <fullName evidence="10">Rnf electron transport complex subunit D</fullName>
    </alternativeName>
</protein>
<dbReference type="HAMAP" id="MF_00462">
    <property type="entry name" value="RsxD_RnfD"/>
    <property type="match status" value="1"/>
</dbReference>
<dbReference type="GO" id="GO:0055085">
    <property type="term" value="P:transmembrane transport"/>
    <property type="evidence" value="ECO:0007669"/>
    <property type="project" value="InterPro"/>
</dbReference>
<proteinExistence type="inferred from homology"/>
<sequence length="335" mass="35528">MSETSATVSQKTAGQTGNSGKVKMPMLTLSSSPHIRTNESVQTIMRDVLIALLPAALAGIYFFKMRATLVMIVAVAAAVLSEYLWQRLTHKDITVGDLSAAVTGLLLAFNVPPTMPLWMVAVGSVFAVLIVKQLFGGIGQNIVNPALAGRAFLLASWPIAMTTWTLDGATTATPLAILKAGEGTLPTLSQAFIGNIGGCIGETSALALLIGFIYLLYRRVISWEIPVVYIGTVAILTTVIGRNGFMTGNGIYEIFTGGLMLGAIFMATDYTTTPMTKKGQVIFALGCGIIATIIRTIGGYPEGVSYSILIMNLCVPLIDKFATPRTFGEAKKHGK</sequence>
<dbReference type="STRING" id="1529.SAMN04487885_10438"/>
<evidence type="ECO:0000256" key="5">
    <source>
        <dbReference type="ARBA" id="ARBA00022692"/>
    </source>
</evidence>
<dbReference type="NCBIfam" id="TIGR01946">
    <property type="entry name" value="rnfD"/>
    <property type="match status" value="1"/>
</dbReference>
<dbReference type="Pfam" id="PF03116">
    <property type="entry name" value="NQR2_RnfD_RnfE"/>
    <property type="match status" value="1"/>
</dbReference>
<dbReference type="PANTHER" id="PTHR30578">
    <property type="entry name" value="ELECTRON TRANSPORT COMPLEX PROTEIN RNFD"/>
    <property type="match status" value="1"/>
</dbReference>
<evidence type="ECO:0000256" key="6">
    <source>
        <dbReference type="ARBA" id="ARBA00022967"/>
    </source>
</evidence>
<keyword evidence="1 10" id="KW-0813">Transport</keyword>
<keyword evidence="3 10" id="KW-0285">Flavoprotein</keyword>
<dbReference type="InterPro" id="IPR011303">
    <property type="entry name" value="RnfD_bac"/>
</dbReference>
<evidence type="ECO:0000313" key="13">
    <source>
        <dbReference type="Proteomes" id="UP000182135"/>
    </source>
</evidence>
<evidence type="ECO:0000256" key="3">
    <source>
        <dbReference type="ARBA" id="ARBA00022630"/>
    </source>
</evidence>
<feature type="transmembrane region" description="Helical" evidence="10">
    <location>
        <begin position="147"/>
        <end position="166"/>
    </location>
</feature>
<dbReference type="EMBL" id="FOOE01000004">
    <property type="protein sequence ID" value="SFF60741.1"/>
    <property type="molecule type" value="Genomic_DNA"/>
</dbReference>
<feature type="transmembrane region" description="Helical" evidence="10">
    <location>
        <begin position="192"/>
        <end position="215"/>
    </location>
</feature>
<dbReference type="InterPro" id="IPR004338">
    <property type="entry name" value="NqrB/RnfD"/>
</dbReference>
<dbReference type="EC" id="7.-.-.-" evidence="10"/>
<feature type="region of interest" description="Disordered" evidence="11">
    <location>
        <begin position="1"/>
        <end position="21"/>
    </location>
</feature>
<organism evidence="12 13">
    <name type="scientific">Clostridium cadaveris</name>
    <dbReference type="NCBI Taxonomy" id="1529"/>
    <lineage>
        <taxon>Bacteria</taxon>
        <taxon>Bacillati</taxon>
        <taxon>Bacillota</taxon>
        <taxon>Clostridia</taxon>
        <taxon>Eubacteriales</taxon>
        <taxon>Clostridiaceae</taxon>
        <taxon>Clostridium</taxon>
    </lineage>
</organism>
<feature type="transmembrane region" description="Helical" evidence="10">
    <location>
        <begin position="227"/>
        <end position="245"/>
    </location>
</feature>
<comment type="similarity">
    <text evidence="10">Belongs to the NqrB/RnfD family.</text>
</comment>
<dbReference type="GO" id="GO:0022900">
    <property type="term" value="P:electron transport chain"/>
    <property type="evidence" value="ECO:0007669"/>
    <property type="project" value="UniProtKB-UniRule"/>
</dbReference>
<dbReference type="Proteomes" id="UP000182135">
    <property type="component" value="Unassembled WGS sequence"/>
</dbReference>
<evidence type="ECO:0000313" key="12">
    <source>
        <dbReference type="EMBL" id="SFF60741.1"/>
    </source>
</evidence>
<comment type="subunit">
    <text evidence="10">The complex is composed of six subunits: RnfA, RnfB, RnfC, RnfD, RnfE and RnfG.</text>
</comment>
<feature type="compositionally biased region" description="Polar residues" evidence="11">
    <location>
        <begin position="1"/>
        <end position="19"/>
    </location>
</feature>